<name>A0A8S9ZL53_9BILA</name>
<proteinExistence type="predicted"/>
<reference evidence="1" key="1">
    <citation type="journal article" date="2020" name="Ecol. Evol.">
        <title>Genome structure and content of the rice root-knot nematode (Meloidogyne graminicola).</title>
        <authorList>
            <person name="Phan N.T."/>
            <person name="Danchin E.G.J."/>
            <person name="Klopp C."/>
            <person name="Perfus-Barbeoch L."/>
            <person name="Kozlowski D.K."/>
            <person name="Koutsovoulos G.D."/>
            <person name="Lopez-Roques C."/>
            <person name="Bouchez O."/>
            <person name="Zahm M."/>
            <person name="Besnard G."/>
            <person name="Bellafiore S."/>
        </authorList>
    </citation>
    <scope>NUCLEOTIDE SEQUENCE</scope>
    <source>
        <strain evidence="1">VN-18</strain>
    </source>
</reference>
<sequence>MQLMASIW</sequence>
<dbReference type="EMBL" id="JABEBT010000064">
    <property type="protein sequence ID" value="KAF7634089.1"/>
    <property type="molecule type" value="Genomic_DNA"/>
</dbReference>
<dbReference type="Proteomes" id="UP000605970">
    <property type="component" value="Unassembled WGS sequence"/>
</dbReference>
<protein>
    <submittedName>
        <fullName evidence="1">Uncharacterized protein</fullName>
    </submittedName>
</protein>
<comment type="caution">
    <text evidence="1">The sequence shown here is derived from an EMBL/GenBank/DDBJ whole genome shotgun (WGS) entry which is preliminary data.</text>
</comment>
<evidence type="ECO:0000313" key="2">
    <source>
        <dbReference type="Proteomes" id="UP000605970"/>
    </source>
</evidence>
<accession>A0A8S9ZL53</accession>
<gene>
    <name evidence="1" type="ORF">Mgra_00006509</name>
</gene>
<evidence type="ECO:0000313" key="1">
    <source>
        <dbReference type="EMBL" id="KAF7634089.1"/>
    </source>
</evidence>
<organism evidence="1 2">
    <name type="scientific">Meloidogyne graminicola</name>
    <dbReference type="NCBI Taxonomy" id="189291"/>
    <lineage>
        <taxon>Eukaryota</taxon>
        <taxon>Metazoa</taxon>
        <taxon>Ecdysozoa</taxon>
        <taxon>Nematoda</taxon>
        <taxon>Chromadorea</taxon>
        <taxon>Rhabditida</taxon>
        <taxon>Tylenchina</taxon>
        <taxon>Tylenchomorpha</taxon>
        <taxon>Tylenchoidea</taxon>
        <taxon>Meloidogynidae</taxon>
        <taxon>Meloidogyninae</taxon>
        <taxon>Meloidogyne</taxon>
    </lineage>
</organism>
<keyword evidence="2" id="KW-1185">Reference proteome</keyword>